<protein>
    <submittedName>
        <fullName evidence="3">Class E sortase</fullName>
    </submittedName>
</protein>
<dbReference type="AlphaFoldDB" id="A0A3P1WTC2"/>
<reference evidence="3 4" key="1">
    <citation type="submission" date="2018-11" db="EMBL/GenBank/DDBJ databases">
        <title>Genomes From Bacteria Associated with the Canine Oral Cavity: a Test Case for Automated Genome-Based Taxonomic Assignment.</title>
        <authorList>
            <person name="Coil D.A."/>
            <person name="Jospin G."/>
            <person name="Darling A.E."/>
            <person name="Wallis C."/>
            <person name="Davis I.J."/>
            <person name="Harris S."/>
            <person name="Eisen J.A."/>
            <person name="Holcombe L.J."/>
            <person name="O'Flynn C."/>
        </authorList>
    </citation>
    <scope>NUCLEOTIDE SEQUENCE [LARGE SCALE GENOMIC DNA]</scope>
    <source>
        <strain evidence="3 4">OH2822_COT-296</strain>
    </source>
</reference>
<dbReference type="SUPFAM" id="SSF63817">
    <property type="entry name" value="Sortase"/>
    <property type="match status" value="1"/>
</dbReference>
<evidence type="ECO:0000256" key="1">
    <source>
        <dbReference type="ARBA" id="ARBA00022801"/>
    </source>
</evidence>
<name>A0A3P1WTC2_9ACTN</name>
<dbReference type="OrthoDB" id="5242879at2"/>
<evidence type="ECO:0000313" key="3">
    <source>
        <dbReference type="EMBL" id="RRD49545.1"/>
    </source>
</evidence>
<dbReference type="InterPro" id="IPR005754">
    <property type="entry name" value="Sortase"/>
</dbReference>
<sequence>MEELAVVTTRSRSRVGLVVAVVVVLGVLAGGGYLAWQAWGSVGPTRAEAVREVAGLRTRWEAGDAALRPGEAAWIVRIPASGETVEWPVRVGVDAPQLDGGLGWYPGSALPGEVGNLAMAGRWFTGGEPLRGWFDLPVGGVIEVETESATFTYTITSAPASLTVGRDDSWVLDPVPGRPDQPPTQALLTLTTHEDLVPTGDVSVAFAVLTGTEKK</sequence>
<feature type="transmembrane region" description="Helical" evidence="2">
    <location>
        <begin position="15"/>
        <end position="36"/>
    </location>
</feature>
<organism evidence="3 4">
    <name type="scientific">Arachnia propionica</name>
    <dbReference type="NCBI Taxonomy" id="1750"/>
    <lineage>
        <taxon>Bacteria</taxon>
        <taxon>Bacillati</taxon>
        <taxon>Actinomycetota</taxon>
        <taxon>Actinomycetes</taxon>
        <taxon>Propionibacteriales</taxon>
        <taxon>Propionibacteriaceae</taxon>
        <taxon>Arachnia</taxon>
    </lineage>
</organism>
<dbReference type="InterPro" id="IPR042003">
    <property type="entry name" value="Sortase_E"/>
</dbReference>
<dbReference type="InterPro" id="IPR023365">
    <property type="entry name" value="Sortase_dom-sf"/>
</dbReference>
<proteinExistence type="predicted"/>
<comment type="caution">
    <text evidence="3">The sequence shown here is derived from an EMBL/GenBank/DDBJ whole genome shotgun (WGS) entry which is preliminary data.</text>
</comment>
<dbReference type="Proteomes" id="UP000280935">
    <property type="component" value="Unassembled WGS sequence"/>
</dbReference>
<accession>A0A3P1WTC2</accession>
<keyword evidence="2" id="KW-1133">Transmembrane helix</keyword>
<keyword evidence="1" id="KW-0378">Hydrolase</keyword>
<gene>
    <name evidence="3" type="ORF">EII35_08080</name>
</gene>
<dbReference type="EMBL" id="RQYT01000015">
    <property type="protein sequence ID" value="RRD49545.1"/>
    <property type="molecule type" value="Genomic_DNA"/>
</dbReference>
<dbReference type="GO" id="GO:0016787">
    <property type="term" value="F:hydrolase activity"/>
    <property type="evidence" value="ECO:0007669"/>
    <property type="project" value="UniProtKB-KW"/>
</dbReference>
<keyword evidence="2" id="KW-0472">Membrane</keyword>
<evidence type="ECO:0000313" key="4">
    <source>
        <dbReference type="Proteomes" id="UP000280935"/>
    </source>
</evidence>
<dbReference type="Gene3D" id="2.40.260.10">
    <property type="entry name" value="Sortase"/>
    <property type="match status" value="1"/>
</dbReference>
<dbReference type="CDD" id="cd05830">
    <property type="entry name" value="Sortase_E"/>
    <property type="match status" value="1"/>
</dbReference>
<keyword evidence="2" id="KW-0812">Transmembrane</keyword>
<evidence type="ECO:0000256" key="2">
    <source>
        <dbReference type="SAM" id="Phobius"/>
    </source>
</evidence>
<dbReference type="Pfam" id="PF04203">
    <property type="entry name" value="Sortase"/>
    <property type="match status" value="1"/>
</dbReference>